<protein>
    <recommendedName>
        <fullName evidence="2">ASPIC/UnbV domain-containing protein</fullName>
    </recommendedName>
</protein>
<reference evidence="3 4" key="1">
    <citation type="journal article" date="2018" name="Front. Microbiol.">
        <title>Hydrolytic Capabilities as a Key to Environmental Success: Chitinolytic and Cellulolytic Acidobacteria From Acidic Sub-arctic Soils and Boreal Peatlands.</title>
        <authorList>
            <person name="Belova S.E."/>
            <person name="Ravin N.V."/>
            <person name="Pankratov T.A."/>
            <person name="Rakitin A.L."/>
            <person name="Ivanova A.A."/>
            <person name="Beletsky A.V."/>
            <person name="Mardanov A.V."/>
            <person name="Sinninghe Damste J.S."/>
            <person name="Dedysh S.N."/>
        </authorList>
    </citation>
    <scope>NUCLEOTIDE SEQUENCE [LARGE SCALE GENOMIC DNA]</scope>
    <source>
        <strain evidence="3 4">SBC82</strain>
    </source>
</reference>
<dbReference type="InterPro" id="IPR027039">
    <property type="entry name" value="Crtac1"/>
</dbReference>
<dbReference type="Pfam" id="PF13517">
    <property type="entry name" value="FG-GAP_3"/>
    <property type="match status" value="3"/>
</dbReference>
<evidence type="ECO:0000259" key="2">
    <source>
        <dbReference type="Pfam" id="PF07593"/>
    </source>
</evidence>
<keyword evidence="1" id="KW-0732">Signal</keyword>
<organism evidence="3 4">
    <name type="scientific">Acidisarcina polymorpha</name>
    <dbReference type="NCBI Taxonomy" id="2211140"/>
    <lineage>
        <taxon>Bacteria</taxon>
        <taxon>Pseudomonadati</taxon>
        <taxon>Acidobacteriota</taxon>
        <taxon>Terriglobia</taxon>
        <taxon>Terriglobales</taxon>
        <taxon>Acidobacteriaceae</taxon>
        <taxon>Acidisarcina</taxon>
    </lineage>
</organism>
<gene>
    <name evidence="3" type="ORF">ACPOL_4627</name>
</gene>
<accession>A0A2Z5G4E8</accession>
<sequence>MGKIEFGFFQDRLFSRRDFLALTSAAIADISYSYAGSGLKPSVLAAQTVVPIEFENAIATSGINFKEDNSSSPHKFQIETMTGGVGLFDYNGDGLLDIYFANGARLPDLDKSDPRFFNRLYRNNGDGTFTDVTETAGVRGDYYAMGVAAADYDNDGHQDLFVTGANGFQLFHNNGDGTFTDVTAKAGLLKAHPDLVRGFSVAAGWFDYDNDGHLDLIVINYLKWSIAKDVTCTTKGIRAYCSPNSYAGTSNLLFHNNGDGTFTDVSEPSGILGYTGKGMGVAFADYDGDGFVDIFVTNDTFRNFLFHNNGNGTFTEVGILDGVAYNEDGKSIASMGVDFRDIDNDGRPDAFITAMRGDTFPLFRSSSKDFFEDRTMASKLGALTRKLTAWGTGVFDFDNDGWKDIFIANAAILDNSEIIDNLPYKLPNTILRNNGDGTFADVSATAGKAFQIAAAHRGAAFGDLNNDGLVDAVTNCLNSPPEIWINRTRSGNHWLLIELVGSKSNRDGLGAKIKVISAGGTHYNHATTSVGYGSASDRRVHFGLGPDKTVQQIEIVWPSGIRQILTDVAADQVLTIHEAVGH</sequence>
<dbReference type="PANTHER" id="PTHR16026">
    <property type="entry name" value="CARTILAGE ACIDIC PROTEIN 1"/>
    <property type="match status" value="1"/>
</dbReference>
<name>A0A2Z5G4E8_9BACT</name>
<dbReference type="EMBL" id="CP030840">
    <property type="protein sequence ID" value="AXC13899.1"/>
    <property type="molecule type" value="Genomic_DNA"/>
</dbReference>
<dbReference type="RefSeq" id="WP_114208789.1">
    <property type="nucleotide sequence ID" value="NZ_CP030840.1"/>
</dbReference>
<proteinExistence type="predicted"/>
<dbReference type="SUPFAM" id="SSF69318">
    <property type="entry name" value="Integrin alpha N-terminal domain"/>
    <property type="match status" value="1"/>
</dbReference>
<evidence type="ECO:0000256" key="1">
    <source>
        <dbReference type="ARBA" id="ARBA00022729"/>
    </source>
</evidence>
<dbReference type="PANTHER" id="PTHR16026:SF0">
    <property type="entry name" value="CARTILAGE ACIDIC PROTEIN 1"/>
    <property type="match status" value="1"/>
</dbReference>
<dbReference type="KEGG" id="abas:ACPOL_4627"/>
<dbReference type="Proteomes" id="UP000253606">
    <property type="component" value="Chromosome"/>
</dbReference>
<feature type="domain" description="ASPIC/UnbV" evidence="2">
    <location>
        <begin position="508"/>
        <end position="575"/>
    </location>
</feature>
<evidence type="ECO:0000313" key="4">
    <source>
        <dbReference type="Proteomes" id="UP000253606"/>
    </source>
</evidence>
<dbReference type="InterPro" id="IPR028994">
    <property type="entry name" value="Integrin_alpha_N"/>
</dbReference>
<dbReference type="OrthoDB" id="103431at2"/>
<evidence type="ECO:0000313" key="3">
    <source>
        <dbReference type="EMBL" id="AXC13899.1"/>
    </source>
</evidence>
<dbReference type="InterPro" id="IPR013517">
    <property type="entry name" value="FG-GAP"/>
</dbReference>
<dbReference type="Pfam" id="PF07593">
    <property type="entry name" value="UnbV_ASPIC"/>
    <property type="match status" value="1"/>
</dbReference>
<dbReference type="Gene3D" id="2.130.10.130">
    <property type="entry name" value="Integrin alpha, N-terminal"/>
    <property type="match status" value="2"/>
</dbReference>
<dbReference type="InterPro" id="IPR011519">
    <property type="entry name" value="UnbV_ASPIC"/>
</dbReference>
<dbReference type="AlphaFoldDB" id="A0A2Z5G4E8"/>
<keyword evidence="4" id="KW-1185">Reference proteome</keyword>